<dbReference type="EMBL" id="BNDS01000041">
    <property type="protein sequence ID" value="GHI01383.1"/>
    <property type="molecule type" value="Genomic_DNA"/>
</dbReference>
<name>A0ABQ3NBT6_9BACI</name>
<comment type="caution">
    <text evidence="1">The sequence shown here is derived from an EMBL/GenBank/DDBJ whole genome shotgun (WGS) entry which is preliminary data.</text>
</comment>
<proteinExistence type="predicted"/>
<dbReference type="Proteomes" id="UP000637074">
    <property type="component" value="Unassembled WGS sequence"/>
</dbReference>
<protein>
    <submittedName>
        <fullName evidence="1">Uncharacterized protein</fullName>
    </submittedName>
</protein>
<keyword evidence="2" id="KW-1185">Reference proteome</keyword>
<gene>
    <name evidence="1" type="ORF">AM1BK_49250</name>
</gene>
<reference evidence="1 2" key="1">
    <citation type="journal article" date="2022" name="Int. J. Syst. Evol. Microbiol.">
        <title>Neobacillus kokaensis sp. nov., isolated from soil.</title>
        <authorList>
            <person name="Yuki K."/>
            <person name="Matsubara H."/>
            <person name="Yamaguchi S."/>
        </authorList>
    </citation>
    <scope>NUCLEOTIDE SEQUENCE [LARGE SCALE GENOMIC DNA]</scope>
    <source>
        <strain evidence="1 2">LOB 377</strain>
    </source>
</reference>
<sequence length="119" mass="14285">MQINTSLQNKKMEVDTREYFDDLNKAIEEDRIKNGKKPLNEKEEVKETKEIQVSTTDPDCGFMSREISQCTRSKNKVKVVTRHVWEEHKEKIRLNRLSKSGKMLYKFRKEKNRAKLRRL</sequence>
<evidence type="ECO:0000313" key="1">
    <source>
        <dbReference type="EMBL" id="GHI01383.1"/>
    </source>
</evidence>
<evidence type="ECO:0000313" key="2">
    <source>
        <dbReference type="Proteomes" id="UP000637074"/>
    </source>
</evidence>
<organism evidence="1 2">
    <name type="scientific">Neobacillus kokaensis</name>
    <dbReference type="NCBI Taxonomy" id="2759023"/>
    <lineage>
        <taxon>Bacteria</taxon>
        <taxon>Bacillati</taxon>
        <taxon>Bacillota</taxon>
        <taxon>Bacilli</taxon>
        <taxon>Bacillales</taxon>
        <taxon>Bacillaceae</taxon>
        <taxon>Neobacillus</taxon>
    </lineage>
</organism>
<accession>A0ABQ3NBT6</accession>